<sequence length="211" mass="23219">MRTIELGIVYKPFPEELDEITLAVSKLTGLTPSEEKLFGFAGPNDVVQIILDAASWALVLKGTVAFLGGKFLSSYISELGKHAALKTIEVFQEKESNSESNIDADSFMELVVAIKKLREKGQTVTIAVKLPDTPRNAGFIIETDNPRDIARQISFIAIHTEEIQNSYQAIINKGGKVPRTGNNPDMSLKIELLENGDVTFLGEKLKLDREA</sequence>
<dbReference type="OrthoDB" id="9790710at2"/>
<organism evidence="1 2">
    <name type="scientific">Corallincola holothuriorum</name>
    <dbReference type="NCBI Taxonomy" id="2282215"/>
    <lineage>
        <taxon>Bacteria</taxon>
        <taxon>Pseudomonadati</taxon>
        <taxon>Pseudomonadota</taxon>
        <taxon>Gammaproteobacteria</taxon>
        <taxon>Alteromonadales</taxon>
        <taxon>Psychromonadaceae</taxon>
        <taxon>Corallincola</taxon>
    </lineage>
</organism>
<comment type="caution">
    <text evidence="1">The sequence shown here is derived from an EMBL/GenBank/DDBJ whole genome shotgun (WGS) entry which is preliminary data.</text>
</comment>
<dbReference type="RefSeq" id="WP_114338848.1">
    <property type="nucleotide sequence ID" value="NZ_QPID01000008.1"/>
</dbReference>
<dbReference type="EMBL" id="QPID01000008">
    <property type="protein sequence ID" value="RCU48724.1"/>
    <property type="molecule type" value="Genomic_DNA"/>
</dbReference>
<keyword evidence="2" id="KW-1185">Reference proteome</keyword>
<evidence type="ECO:0000313" key="2">
    <source>
        <dbReference type="Proteomes" id="UP000252558"/>
    </source>
</evidence>
<reference evidence="1 2" key="1">
    <citation type="submission" date="2018-07" db="EMBL/GenBank/DDBJ databases">
        <title>Corallincola holothuriorum sp. nov., a new facultative anaerobe isolated from sea cucumber Apostichopus japonicus.</title>
        <authorList>
            <person name="Xia H."/>
        </authorList>
    </citation>
    <scope>NUCLEOTIDE SEQUENCE [LARGE SCALE GENOMIC DNA]</scope>
    <source>
        <strain evidence="1 2">C4</strain>
    </source>
</reference>
<proteinExistence type="predicted"/>
<accession>A0A368NGI1</accession>
<evidence type="ECO:0000313" key="1">
    <source>
        <dbReference type="EMBL" id="RCU48724.1"/>
    </source>
</evidence>
<dbReference type="Proteomes" id="UP000252558">
    <property type="component" value="Unassembled WGS sequence"/>
</dbReference>
<gene>
    <name evidence="1" type="ORF">DU002_13070</name>
</gene>
<name>A0A368NGI1_9GAMM</name>
<protein>
    <submittedName>
        <fullName evidence="1">Uncharacterized protein</fullName>
    </submittedName>
</protein>
<dbReference type="AlphaFoldDB" id="A0A368NGI1"/>